<keyword evidence="2" id="KW-1185">Reference proteome</keyword>
<proteinExistence type="predicted"/>
<dbReference type="Proteomes" id="UP000595213">
    <property type="component" value="Segment"/>
</dbReference>
<name>A0A7T7K7U9_9CAUD</name>
<organism evidence="1 2">
    <name type="scientific">Bacillus phage Thornton</name>
    <dbReference type="NCBI Taxonomy" id="2795746"/>
    <lineage>
        <taxon>Viruses</taxon>
        <taxon>Duplodnaviria</taxon>
        <taxon>Heunggongvirae</taxon>
        <taxon>Uroviricota</taxon>
        <taxon>Caudoviricetes</taxon>
        <taxon>Salasmaviridae</taxon>
        <taxon>Northropvirinae</taxon>
        <taxon>Claudivirus</taxon>
        <taxon>Claudivirus thornton</taxon>
    </lineage>
</organism>
<reference evidence="1 2" key="1">
    <citation type="submission" date="2020-12" db="EMBL/GenBank/DDBJ databases">
        <authorList>
            <person name="Ismail A."/>
            <person name="Veeramachaneni S."/>
            <person name="Freeman H."/>
            <person name="Crow L."/>
            <person name="Johnson A."/>
        </authorList>
    </citation>
    <scope>NUCLEOTIDE SEQUENCE [LARGE SCALE GENOMIC DNA]</scope>
</reference>
<dbReference type="EMBL" id="MW348917">
    <property type="protein sequence ID" value="QQM15016.1"/>
    <property type="molecule type" value="Genomic_DNA"/>
</dbReference>
<accession>A0A7T7K7U9</accession>
<evidence type="ECO:0000313" key="1">
    <source>
        <dbReference type="EMBL" id="QQM15016.1"/>
    </source>
</evidence>
<evidence type="ECO:0000313" key="2">
    <source>
        <dbReference type="Proteomes" id="UP000595213"/>
    </source>
</evidence>
<sequence length="46" mass="5287">MSYKGLDKLQPDLEILVSMLMKNCGFTREQSIECLLVSIEAILTRR</sequence>
<gene>
    <name evidence="1" type="ORF">THORNTON_25</name>
</gene>
<protein>
    <submittedName>
        <fullName evidence="1">Uncharacterized protein</fullName>
    </submittedName>
</protein>